<evidence type="ECO:0000313" key="3">
    <source>
        <dbReference type="Proteomes" id="UP001430374"/>
    </source>
</evidence>
<evidence type="ECO:0000256" key="1">
    <source>
        <dbReference type="SAM" id="Phobius"/>
    </source>
</evidence>
<accession>A0ABS9C597</accession>
<keyword evidence="1" id="KW-0472">Membrane</keyword>
<keyword evidence="1" id="KW-0812">Transmembrane</keyword>
<feature type="transmembrane region" description="Helical" evidence="1">
    <location>
        <begin position="36"/>
        <end position="55"/>
    </location>
</feature>
<feature type="transmembrane region" description="Helical" evidence="1">
    <location>
        <begin position="9"/>
        <end position="30"/>
    </location>
</feature>
<comment type="caution">
    <text evidence="2">The sequence shown here is derived from an EMBL/GenBank/DDBJ whole genome shotgun (WGS) entry which is preliminary data.</text>
</comment>
<dbReference type="Proteomes" id="UP001430374">
    <property type="component" value="Unassembled WGS sequence"/>
</dbReference>
<dbReference type="EMBL" id="JACSGT010000001">
    <property type="protein sequence ID" value="MCF2219656.1"/>
    <property type="molecule type" value="Genomic_DNA"/>
</dbReference>
<feature type="transmembrane region" description="Helical" evidence="1">
    <location>
        <begin position="98"/>
        <end position="116"/>
    </location>
</feature>
<gene>
    <name evidence="2" type="ORF">H9Q08_10080</name>
</gene>
<name>A0ABS9C597_9FLAO</name>
<protein>
    <submittedName>
        <fullName evidence="2">Uncharacterized protein</fullName>
    </submittedName>
</protein>
<organism evidence="2 3">
    <name type="scientific">Chryseobacterium indicum</name>
    <dbReference type="NCBI Taxonomy" id="2766954"/>
    <lineage>
        <taxon>Bacteria</taxon>
        <taxon>Pseudomonadati</taxon>
        <taxon>Bacteroidota</taxon>
        <taxon>Flavobacteriia</taxon>
        <taxon>Flavobacteriales</taxon>
        <taxon>Weeksellaceae</taxon>
        <taxon>Chryseobacterium group</taxon>
        <taxon>Chryseobacterium</taxon>
    </lineage>
</organism>
<sequence>MKKLISRRGIVLIIIPLFTIFVQCFLRFVLKKDLNTIGITFAALGLGQLLPFLYFDHFIVNKVLNIKPQYSFEGNELNITYKAGQNINSEEIDSVKNWFYVAIIFNFVLFLCIIYLGLIGKIVWHIIFGIISCLISWYLLVFKW</sequence>
<reference evidence="2" key="1">
    <citation type="submission" date="2021-08" db="EMBL/GenBank/DDBJ databases">
        <title>Complete genome sequence of Chryseobacterium sp strain PS-8.</title>
        <authorList>
            <person name="Das S.K."/>
        </authorList>
    </citation>
    <scope>NUCLEOTIDE SEQUENCE</scope>
    <source>
        <strain evidence="2">PS-8</strain>
    </source>
</reference>
<evidence type="ECO:0000313" key="2">
    <source>
        <dbReference type="EMBL" id="MCF2219656.1"/>
    </source>
</evidence>
<feature type="transmembrane region" description="Helical" evidence="1">
    <location>
        <begin position="122"/>
        <end position="142"/>
    </location>
</feature>
<dbReference type="RefSeq" id="WP_235131237.1">
    <property type="nucleotide sequence ID" value="NZ_JACSGT010000001.1"/>
</dbReference>
<proteinExistence type="predicted"/>
<keyword evidence="1" id="KW-1133">Transmembrane helix</keyword>
<keyword evidence="3" id="KW-1185">Reference proteome</keyword>